<sequence length="284" mass="32668">MVMEACRLRTLLRNLASFSLHRLRPFSSSSAAASPRDWRFFSDDNSEGGSSVYRHALKFQRPSTIKWQKQLRNSVRFIGTVDLPLKRINFGSGKLGVHTVLNVKTSRNSNRPVKILLLMLDEMAEISMKHLKPNDFIYVSGHLGSYTKADGNGKLVTKYKVTVKEINYVMQHGQGSTCQKSEQSESGRGETGLEKYKNRLHLWQVFFASPNEWWDNRKSKRKSEINPKHPDFKHKDTGEALWLSTNDPSWIKRQFQLHDSRLAEGGQGEDGSHRSRVSQWVYDE</sequence>
<protein>
    <recommendedName>
        <fullName evidence="5">Primosome PriB/single-strand DNA-binding</fullName>
    </recommendedName>
</protein>
<proteinExistence type="predicted"/>
<evidence type="ECO:0000256" key="3">
    <source>
        <dbReference type="SAM" id="MobiDB-lite"/>
    </source>
</evidence>
<dbReference type="AlphaFoldDB" id="A0A5B7C394"/>
<dbReference type="GO" id="GO:0042645">
    <property type="term" value="C:mitochondrial nucleoid"/>
    <property type="evidence" value="ECO:0007669"/>
    <property type="project" value="TreeGrafter"/>
</dbReference>
<evidence type="ECO:0000313" key="4">
    <source>
        <dbReference type="EMBL" id="MPA74701.1"/>
    </source>
</evidence>
<dbReference type="PANTHER" id="PTHR10302">
    <property type="entry name" value="SINGLE-STRANDED DNA-BINDING PROTEIN"/>
    <property type="match status" value="1"/>
</dbReference>
<evidence type="ECO:0000256" key="1">
    <source>
        <dbReference type="ARBA" id="ARBA00023125"/>
    </source>
</evidence>
<keyword evidence="1 2" id="KW-0238">DNA-binding</keyword>
<accession>A0A5B7C394</accession>
<feature type="region of interest" description="Disordered" evidence="3">
    <location>
        <begin position="261"/>
        <end position="284"/>
    </location>
</feature>
<gene>
    <name evidence="4" type="ORF">Din_044142</name>
</gene>
<dbReference type="InterPro" id="IPR011344">
    <property type="entry name" value="ssDNA-bd"/>
</dbReference>
<evidence type="ECO:0008006" key="5">
    <source>
        <dbReference type="Google" id="ProtNLM"/>
    </source>
</evidence>
<dbReference type="EMBL" id="GHES01044142">
    <property type="protein sequence ID" value="MPA74701.1"/>
    <property type="molecule type" value="Transcribed_RNA"/>
</dbReference>
<dbReference type="InterPro" id="IPR000424">
    <property type="entry name" value="Primosome_PriB/ssb"/>
</dbReference>
<dbReference type="PANTHER" id="PTHR10302:SF18">
    <property type="entry name" value="PROTEIN OSB1, MITOCHONDRIAL"/>
    <property type="match status" value="1"/>
</dbReference>
<evidence type="ECO:0000256" key="2">
    <source>
        <dbReference type="PROSITE-ProRule" id="PRU00252"/>
    </source>
</evidence>
<name>A0A5B7C394_DAVIN</name>
<dbReference type="SUPFAM" id="SSF50249">
    <property type="entry name" value="Nucleic acid-binding proteins"/>
    <property type="match status" value="1"/>
</dbReference>
<reference evidence="4" key="1">
    <citation type="submission" date="2019-08" db="EMBL/GenBank/DDBJ databases">
        <title>Reference gene set and small RNA set construction with multiple tissues from Davidia involucrata Baill.</title>
        <authorList>
            <person name="Yang H."/>
            <person name="Zhou C."/>
            <person name="Li G."/>
            <person name="Wang J."/>
            <person name="Gao P."/>
            <person name="Wang M."/>
            <person name="Wang R."/>
            <person name="Zhao Y."/>
        </authorList>
    </citation>
    <scope>NUCLEOTIDE SEQUENCE</scope>
    <source>
        <tissue evidence="4">Mixed with DoveR01_LX</tissue>
    </source>
</reference>
<dbReference type="PROSITE" id="PS50935">
    <property type="entry name" value="SSB"/>
    <property type="match status" value="1"/>
</dbReference>
<dbReference type="InterPro" id="IPR012340">
    <property type="entry name" value="NA-bd_OB-fold"/>
</dbReference>
<dbReference type="GO" id="GO:0006264">
    <property type="term" value="P:mitochondrial DNA replication"/>
    <property type="evidence" value="ECO:0007669"/>
    <property type="project" value="TreeGrafter"/>
</dbReference>
<organism evidence="4">
    <name type="scientific">Davidia involucrata</name>
    <name type="common">Dove tree</name>
    <dbReference type="NCBI Taxonomy" id="16924"/>
    <lineage>
        <taxon>Eukaryota</taxon>
        <taxon>Viridiplantae</taxon>
        <taxon>Streptophyta</taxon>
        <taxon>Embryophyta</taxon>
        <taxon>Tracheophyta</taxon>
        <taxon>Spermatophyta</taxon>
        <taxon>Magnoliopsida</taxon>
        <taxon>eudicotyledons</taxon>
        <taxon>Gunneridae</taxon>
        <taxon>Pentapetalae</taxon>
        <taxon>asterids</taxon>
        <taxon>Cornales</taxon>
        <taxon>Nyssaceae</taxon>
        <taxon>Davidia</taxon>
    </lineage>
</organism>
<dbReference type="GO" id="GO:0003697">
    <property type="term" value="F:single-stranded DNA binding"/>
    <property type="evidence" value="ECO:0007669"/>
    <property type="project" value="InterPro"/>
</dbReference>